<evidence type="ECO:0000313" key="3">
    <source>
        <dbReference type="Proteomes" id="UP000183442"/>
    </source>
</evidence>
<feature type="compositionally biased region" description="Acidic residues" evidence="1">
    <location>
        <begin position="79"/>
        <end position="90"/>
    </location>
</feature>
<dbReference type="RefSeq" id="WP_074798334.1">
    <property type="nucleotide sequence ID" value="NZ_FOTL01000010.1"/>
</dbReference>
<name>A0A1I4HJH0_METOL</name>
<evidence type="ECO:0000256" key="1">
    <source>
        <dbReference type="SAM" id="MobiDB-lite"/>
    </source>
</evidence>
<feature type="region of interest" description="Disordered" evidence="1">
    <location>
        <begin position="35"/>
        <end position="106"/>
    </location>
</feature>
<gene>
    <name evidence="2" type="ORF">SAMN02910297_00845</name>
</gene>
<dbReference type="Proteomes" id="UP000183442">
    <property type="component" value="Unassembled WGS sequence"/>
</dbReference>
<organism evidence="2 3">
    <name type="scientific">Methanobrevibacter olleyae</name>
    <dbReference type="NCBI Taxonomy" id="294671"/>
    <lineage>
        <taxon>Archaea</taxon>
        <taxon>Methanobacteriati</taxon>
        <taxon>Methanobacteriota</taxon>
        <taxon>Methanomada group</taxon>
        <taxon>Methanobacteria</taxon>
        <taxon>Methanobacteriales</taxon>
        <taxon>Methanobacteriaceae</taxon>
        <taxon>Methanobrevibacter</taxon>
    </lineage>
</organism>
<dbReference type="EMBL" id="FOTL01000010">
    <property type="protein sequence ID" value="SFL42379.1"/>
    <property type="molecule type" value="Genomic_DNA"/>
</dbReference>
<dbReference type="SUPFAM" id="SSF49373">
    <property type="entry name" value="Invasin/intimin cell-adhesion fragments"/>
    <property type="match status" value="1"/>
</dbReference>
<sequence>MRLNYKKISIMFSLLFILLISLAMVSAEEISSDSADLNSLDDSDGINEGNDNNLNLEYTESDSEEYIDSDSELSHSESSSDDYANEESDDIISSSSESELNEAVPYNSGSNALEGSNINDSSFDGSTTVLTRNILGKMGKKVILVANVYDAYGLRVNGGTVTFTVKGKNYRVNVKNGIALKVITSPFVGIHKVKVKYDGVGAYKSSSSSFILLSDLRIKYLYYKTLAVKKGAKKYYKMSLTNYYTNKPLKKFKMKFKVKINKKNWKTYTLKSNSKGIIKWSTKKLSVGTHIVKISSPYKLFKFNLKGKIVVFRR</sequence>
<dbReference type="InterPro" id="IPR008964">
    <property type="entry name" value="Invasin/intimin_cell_adhesion"/>
</dbReference>
<reference evidence="3" key="1">
    <citation type="submission" date="2016-10" db="EMBL/GenBank/DDBJ databases">
        <authorList>
            <person name="Varghese N."/>
        </authorList>
    </citation>
    <scope>NUCLEOTIDE SEQUENCE [LARGE SCALE GENOMIC DNA]</scope>
    <source>
        <strain evidence="3">DSM 16632</strain>
    </source>
</reference>
<proteinExistence type="predicted"/>
<accession>A0A1I4HJH0</accession>
<protein>
    <submittedName>
        <fullName evidence="2">Ig-like domain (Group 3)</fullName>
    </submittedName>
</protein>
<evidence type="ECO:0000313" key="2">
    <source>
        <dbReference type="EMBL" id="SFL42379.1"/>
    </source>
</evidence>
<feature type="compositionally biased region" description="Acidic residues" evidence="1">
    <location>
        <begin position="59"/>
        <end position="71"/>
    </location>
</feature>
<dbReference type="Gene3D" id="2.60.40.10">
    <property type="entry name" value="Immunoglobulins"/>
    <property type="match status" value="1"/>
</dbReference>
<dbReference type="InterPro" id="IPR013783">
    <property type="entry name" value="Ig-like_fold"/>
</dbReference>
<dbReference type="AlphaFoldDB" id="A0A1I4HJH0"/>